<comment type="caution">
    <text evidence="1">The sequence shown here is derived from an EMBL/GenBank/DDBJ whole genome shotgun (WGS) entry which is preliminary data.</text>
</comment>
<dbReference type="Pfam" id="PF13424">
    <property type="entry name" value="TPR_12"/>
    <property type="match status" value="1"/>
</dbReference>
<keyword evidence="2" id="KW-1185">Reference proteome</keyword>
<dbReference type="InterPro" id="IPR011990">
    <property type="entry name" value="TPR-like_helical_dom_sf"/>
</dbReference>
<dbReference type="Pfam" id="PF14559">
    <property type="entry name" value="TPR_19"/>
    <property type="match status" value="1"/>
</dbReference>
<name>A0A2N3W997_9PSEU</name>
<proteinExistence type="predicted"/>
<dbReference type="Gene3D" id="1.25.40.10">
    <property type="entry name" value="Tetratricopeptide repeat domain"/>
    <property type="match status" value="2"/>
</dbReference>
<sequence length="380" mass="40675">MGDGTLPGSCRTAEGGLNRWPGQTVQVRFLRPKPEPADEVAALRAALAKARNPNSVPNLRRRFLLGQLLVKNEDWSAAERHYADLVPALTETFGPRGPETLAAWANLAHCQTSQGRPAEAIPLLERTAELFEETWGARQPATFKTQLFLAEAYGVAAQYEDALAVVDAHVDYCAAELGPAHSLTKAGRRRKITMLRTLTRYEAVGQLLADEDSLCATDEQRDAIRGLRLVVQAETGDPEPAIAPMRELFGKRPELAESLAAVLLKAGQASEAAVLLRQVLAEARGRGALVVRSTLARACVESGELDEAEHCARTVLAAGAWPAGHPIVLGLRATLARAAARRGDRVSAAAELESVVAGLAAVFGDTHPLTVQAAGWLEEC</sequence>
<dbReference type="PANTHER" id="PTHR46082">
    <property type="entry name" value="ATP/GTP-BINDING PROTEIN-RELATED"/>
    <property type="match status" value="1"/>
</dbReference>
<dbReference type="EMBL" id="PJMY01000003">
    <property type="protein sequence ID" value="PKV90444.1"/>
    <property type="molecule type" value="Genomic_DNA"/>
</dbReference>
<dbReference type="InterPro" id="IPR053137">
    <property type="entry name" value="NLR-like"/>
</dbReference>
<evidence type="ECO:0000313" key="2">
    <source>
        <dbReference type="Proteomes" id="UP000233750"/>
    </source>
</evidence>
<reference evidence="1 2" key="1">
    <citation type="submission" date="2017-12" db="EMBL/GenBank/DDBJ databases">
        <title>Sequencing the genomes of 1000 Actinobacteria strains.</title>
        <authorList>
            <person name="Klenk H.-P."/>
        </authorList>
    </citation>
    <scope>NUCLEOTIDE SEQUENCE [LARGE SCALE GENOMIC DNA]</scope>
    <source>
        <strain evidence="1 2">DSM 45165</strain>
    </source>
</reference>
<dbReference type="SUPFAM" id="SSF48452">
    <property type="entry name" value="TPR-like"/>
    <property type="match status" value="2"/>
</dbReference>
<dbReference type="AlphaFoldDB" id="A0A2N3W997"/>
<evidence type="ECO:0000313" key="1">
    <source>
        <dbReference type="EMBL" id="PKV90444.1"/>
    </source>
</evidence>
<accession>A0A2N3W997</accession>
<protein>
    <submittedName>
        <fullName evidence="1">Tetratricopeptide repeat protein</fullName>
    </submittedName>
</protein>
<organism evidence="1 2">
    <name type="scientific">Amycolatopsis echigonensis</name>
    <dbReference type="NCBI Taxonomy" id="2576905"/>
    <lineage>
        <taxon>Bacteria</taxon>
        <taxon>Bacillati</taxon>
        <taxon>Actinomycetota</taxon>
        <taxon>Actinomycetes</taxon>
        <taxon>Pseudonocardiales</taxon>
        <taxon>Pseudonocardiaceae</taxon>
        <taxon>Amycolatopsis</taxon>
    </lineage>
</organism>
<gene>
    <name evidence="1" type="ORF">ATK30_1190</name>
</gene>
<dbReference type="Proteomes" id="UP000233750">
    <property type="component" value="Unassembled WGS sequence"/>
</dbReference>
<dbReference type="PANTHER" id="PTHR46082:SF6">
    <property type="entry name" value="AAA+ ATPASE DOMAIN-CONTAINING PROTEIN-RELATED"/>
    <property type="match status" value="1"/>
</dbReference>